<accession>A0A9X1AJM2</accession>
<dbReference type="Proteomes" id="UP001138757">
    <property type="component" value="Unassembled WGS sequence"/>
</dbReference>
<evidence type="ECO:0000313" key="3">
    <source>
        <dbReference type="Proteomes" id="UP001138757"/>
    </source>
</evidence>
<comment type="caution">
    <text evidence="2">The sequence shown here is derived from an EMBL/GenBank/DDBJ whole genome shotgun (WGS) entry which is preliminary data.</text>
</comment>
<dbReference type="InterPro" id="IPR029058">
    <property type="entry name" value="AB_hydrolase_fold"/>
</dbReference>
<dbReference type="RefSeq" id="WP_214621154.1">
    <property type="nucleotide sequence ID" value="NZ_JAHGAW010000001.1"/>
</dbReference>
<evidence type="ECO:0000259" key="1">
    <source>
        <dbReference type="Pfam" id="PF09994"/>
    </source>
</evidence>
<dbReference type="InterPro" id="IPR018712">
    <property type="entry name" value="Tle1-like_cat"/>
</dbReference>
<evidence type="ECO:0000313" key="2">
    <source>
        <dbReference type="EMBL" id="MBT2185393.1"/>
    </source>
</evidence>
<dbReference type="PANTHER" id="PTHR33840">
    <property type="match status" value="1"/>
</dbReference>
<dbReference type="Gene3D" id="3.40.50.1820">
    <property type="entry name" value="alpha/beta hydrolase"/>
    <property type="match status" value="1"/>
</dbReference>
<dbReference type="PANTHER" id="PTHR33840:SF1">
    <property type="entry name" value="TLE1 PHOSPHOLIPASE DOMAIN-CONTAINING PROTEIN"/>
    <property type="match status" value="1"/>
</dbReference>
<name>A0A9X1AJM2_9SPHN</name>
<gene>
    <name evidence="2" type="ORF">KK488_00325</name>
</gene>
<feature type="domain" description="T6SS Phospholipase effector Tle1-like catalytic" evidence="1">
    <location>
        <begin position="3"/>
        <end position="295"/>
    </location>
</feature>
<dbReference type="SUPFAM" id="SSF53474">
    <property type="entry name" value="alpha/beta-Hydrolases"/>
    <property type="match status" value="1"/>
</dbReference>
<reference evidence="2" key="1">
    <citation type="submission" date="2021-05" db="EMBL/GenBank/DDBJ databases">
        <title>Genome of Sphingobium sp. strain.</title>
        <authorList>
            <person name="Fan R."/>
        </authorList>
    </citation>
    <scope>NUCLEOTIDE SEQUENCE</scope>
    <source>
        <strain evidence="2">H33</strain>
    </source>
</reference>
<dbReference type="AlphaFoldDB" id="A0A9X1AJM2"/>
<organism evidence="2 3">
    <name type="scientific">Sphingobium nicotianae</name>
    <dbReference type="NCBI Taxonomy" id="2782607"/>
    <lineage>
        <taxon>Bacteria</taxon>
        <taxon>Pseudomonadati</taxon>
        <taxon>Pseudomonadota</taxon>
        <taxon>Alphaproteobacteria</taxon>
        <taxon>Sphingomonadales</taxon>
        <taxon>Sphingomonadaceae</taxon>
        <taxon>Sphingobium</taxon>
    </lineage>
</organism>
<proteinExistence type="predicted"/>
<dbReference type="Pfam" id="PF09994">
    <property type="entry name" value="T6SS_Tle1-like_cat"/>
    <property type="match status" value="1"/>
</dbReference>
<protein>
    <submittedName>
        <fullName evidence="2">DUF2235 domain-containing protein</fullName>
    </submittedName>
</protein>
<keyword evidence="3" id="KW-1185">Reference proteome</keyword>
<sequence>MGKNIVILFDGTSNQITEDRTNILRLYGMLEKSDRQLVYYDPGVGTLGVPDSWGRLWPRIVEFWGLATGWGLDRNVKQAYQFLVDNYERGGGGADRDRIYLFGFSRGAYTARVLAGFINAVGLIERRNLNLLDYVYRAYKLVGSRRSSDDDEERPGVGEEGTDKARNFAEVRLYERVLRPDRPPIRLLGLFDTVASVIESGPKGPRLRSHAYTRHNPSVEAVRHAVAIDERRTMFTPQLWPVGAPYWAGPFKSTDAPAQDVREVWFAGVHGDVGGGYPELESGLCKVPLEWMIEQTGPTGLHYVTRTVNAVVLGKRADQRYVKPDPLGEPHHTMTGLWPLLEFVPRRRSRLSRRPALFGWTLPLFERRVIPEGAMIHGSVAERIARDGASPPNLPADHVVEGGSW</sequence>
<dbReference type="EMBL" id="JAHGAW010000001">
    <property type="protein sequence ID" value="MBT2185393.1"/>
    <property type="molecule type" value="Genomic_DNA"/>
</dbReference>